<feature type="region of interest" description="Disordered" evidence="1">
    <location>
        <begin position="323"/>
        <end position="344"/>
    </location>
</feature>
<dbReference type="RefSeq" id="XP_049149586.1">
    <property type="nucleotide sequence ID" value="XM_049292440.1"/>
</dbReference>
<dbReference type="KEGG" id="clup:CLUP02_13501"/>
<evidence type="ECO:0000313" key="3">
    <source>
        <dbReference type="Proteomes" id="UP000830671"/>
    </source>
</evidence>
<dbReference type="AlphaFoldDB" id="A0A9Q8WMD8"/>
<proteinExistence type="predicted"/>
<feature type="compositionally biased region" description="Polar residues" evidence="1">
    <location>
        <begin position="255"/>
        <end position="270"/>
    </location>
</feature>
<name>A0A9Q8WMD8_9PEZI</name>
<dbReference type="EMBL" id="CP019479">
    <property type="protein sequence ID" value="UQC87980.1"/>
    <property type="molecule type" value="Genomic_DNA"/>
</dbReference>
<accession>A0A9Q8WMD8</accession>
<feature type="region of interest" description="Disordered" evidence="1">
    <location>
        <begin position="243"/>
        <end position="287"/>
    </location>
</feature>
<feature type="compositionally biased region" description="Basic residues" evidence="1">
    <location>
        <begin position="62"/>
        <end position="71"/>
    </location>
</feature>
<evidence type="ECO:0000256" key="1">
    <source>
        <dbReference type="SAM" id="MobiDB-lite"/>
    </source>
</evidence>
<protein>
    <submittedName>
        <fullName evidence="2">Uncharacterized protein</fullName>
    </submittedName>
</protein>
<sequence length="382" mass="43241">MKNTRSSQLFSDAVLKVFHCRAPLSEGIRLISRERSPMWLTTSQSLKAGSLLWLTKNSDKTQHKRRRRQRRGILDRQTRVSNPVRGRGHMLSPCHRLVDEQVEAARNRRFESHISLSLTTLWLKPQFFADRKFRFPKDWSNSQLGRQNTYAISPPLLMLSAIYAHISCNNLNTFQSAPFQQIYSPQLVPSFSFGSHRPCVNGPIPNETQEQQQFGSHKCSTEDINNIQRPTSHPLIPRYQVPHTENQTRKAPASTDPTTSVKIANSSSKKGTVHHHQEIPGIKPQCQPLSAGTWRLRTRLPANNSTDGDEAAGIYVPVSNMNSGEGSRNAAADHSRQPLSGKKAARKKVDFCQDIFPTTLNIAKMDHVSCIRMLMKSYELSR</sequence>
<evidence type="ECO:0000313" key="2">
    <source>
        <dbReference type="EMBL" id="UQC87980.1"/>
    </source>
</evidence>
<reference evidence="2" key="1">
    <citation type="journal article" date="2021" name="Mol. Plant Microbe Interact.">
        <title>Complete Genome Sequence of the Plant-Pathogenic Fungus Colletotrichum lupini.</title>
        <authorList>
            <person name="Baroncelli R."/>
            <person name="Pensec F."/>
            <person name="Da Lio D."/>
            <person name="Boufleur T."/>
            <person name="Vicente I."/>
            <person name="Sarrocco S."/>
            <person name="Picot A."/>
            <person name="Baraldi E."/>
            <person name="Sukno S."/>
            <person name="Thon M."/>
            <person name="Le Floch G."/>
        </authorList>
    </citation>
    <scope>NUCLEOTIDE SEQUENCE</scope>
    <source>
        <strain evidence="2">IMI 504893</strain>
    </source>
</reference>
<feature type="region of interest" description="Disordered" evidence="1">
    <location>
        <begin position="57"/>
        <end position="86"/>
    </location>
</feature>
<gene>
    <name evidence="2" type="ORF">CLUP02_13501</name>
</gene>
<keyword evidence="3" id="KW-1185">Reference proteome</keyword>
<dbReference type="GeneID" id="73347450"/>
<organism evidence="2 3">
    <name type="scientific">Colletotrichum lupini</name>
    <dbReference type="NCBI Taxonomy" id="145971"/>
    <lineage>
        <taxon>Eukaryota</taxon>
        <taxon>Fungi</taxon>
        <taxon>Dikarya</taxon>
        <taxon>Ascomycota</taxon>
        <taxon>Pezizomycotina</taxon>
        <taxon>Sordariomycetes</taxon>
        <taxon>Hypocreomycetidae</taxon>
        <taxon>Glomerellales</taxon>
        <taxon>Glomerellaceae</taxon>
        <taxon>Colletotrichum</taxon>
        <taxon>Colletotrichum acutatum species complex</taxon>
    </lineage>
</organism>
<dbReference type="Proteomes" id="UP000830671">
    <property type="component" value="Chromosome 7"/>
</dbReference>